<dbReference type="Proteomes" id="UP000177418">
    <property type="component" value="Unassembled WGS sequence"/>
</dbReference>
<dbReference type="EMBL" id="MGAV01000019">
    <property type="protein sequence ID" value="OGK53445.1"/>
    <property type="molecule type" value="Genomic_DNA"/>
</dbReference>
<evidence type="ECO:0000259" key="1">
    <source>
        <dbReference type="Pfam" id="PF00534"/>
    </source>
</evidence>
<reference evidence="3 4" key="1">
    <citation type="journal article" date="2016" name="Nat. Commun.">
        <title>Thousands of microbial genomes shed light on interconnected biogeochemical processes in an aquifer system.</title>
        <authorList>
            <person name="Anantharaman K."/>
            <person name="Brown C.T."/>
            <person name="Hug L.A."/>
            <person name="Sharon I."/>
            <person name="Castelle C.J."/>
            <person name="Probst A.J."/>
            <person name="Thomas B.C."/>
            <person name="Singh A."/>
            <person name="Wilkins M.J."/>
            <person name="Karaoz U."/>
            <person name="Brodie E.L."/>
            <person name="Williams K.H."/>
            <person name="Hubbard S.S."/>
            <person name="Banfield J.F."/>
        </authorList>
    </citation>
    <scope>NUCLEOTIDE SEQUENCE [LARGE SCALE GENOMIC DNA]</scope>
</reference>
<sequence>MIYFQNQFNQTMKILIVVHTFLPKFLAGTEIYTYELTQALKKRNLEVRILYTNPLGQAYSLKKLVFNKIVCYEVQKDIRKVYHFKESYQDERVENFFLDVLADYKPDLIHYQHLMFLSTNMVRIALKRNICQVISVHDFWLQCLTHKRITTDNELCVNPTIKKCAKCQSHLINRYLSLESTSKPFLLTTIDKTKYKIKRSADYYFKRQELMKEITDRIDEFKDILRMVDAVTYPTKFLQKELFLWQLKGKRNIISTDGIQDEYFKNFKKIKSKKIRFGFIGSIVPAKGLIILVQAWEKLNNKKAILKIYGNFLDDPDYAKKITKIINQCNNIELMGTFDQDKIADAFKQLDVLIVPSTWYENAPLVIRDAFLAQIPVIGTDLGGISELIINNKNGLLFNNENVDDLYDKISYLIDHPKEITRMGKNCPKQKNMTENAEEMELLYWSLLKEKNKS</sequence>
<feature type="domain" description="Glycosyl transferase family 1" evidence="1">
    <location>
        <begin position="265"/>
        <end position="429"/>
    </location>
</feature>
<proteinExistence type="predicted"/>
<dbReference type="AlphaFoldDB" id="A0A1F7JCY1"/>
<dbReference type="GO" id="GO:0016757">
    <property type="term" value="F:glycosyltransferase activity"/>
    <property type="evidence" value="ECO:0007669"/>
    <property type="project" value="InterPro"/>
</dbReference>
<evidence type="ECO:0008006" key="5">
    <source>
        <dbReference type="Google" id="ProtNLM"/>
    </source>
</evidence>
<dbReference type="PANTHER" id="PTHR12526">
    <property type="entry name" value="GLYCOSYLTRANSFERASE"/>
    <property type="match status" value="1"/>
</dbReference>
<dbReference type="Gene3D" id="3.40.50.2000">
    <property type="entry name" value="Glycogen Phosphorylase B"/>
    <property type="match status" value="3"/>
</dbReference>
<dbReference type="SUPFAM" id="SSF53756">
    <property type="entry name" value="UDP-Glycosyltransferase/glycogen phosphorylase"/>
    <property type="match status" value="1"/>
</dbReference>
<gene>
    <name evidence="3" type="ORF">A3H78_02830</name>
</gene>
<dbReference type="InterPro" id="IPR028098">
    <property type="entry name" value="Glyco_trans_4-like_N"/>
</dbReference>
<evidence type="ECO:0000313" key="3">
    <source>
        <dbReference type="EMBL" id="OGK53445.1"/>
    </source>
</evidence>
<evidence type="ECO:0000259" key="2">
    <source>
        <dbReference type="Pfam" id="PF13439"/>
    </source>
</evidence>
<comment type="caution">
    <text evidence="3">The sequence shown here is derived from an EMBL/GenBank/DDBJ whole genome shotgun (WGS) entry which is preliminary data.</text>
</comment>
<dbReference type="InterPro" id="IPR001296">
    <property type="entry name" value="Glyco_trans_1"/>
</dbReference>
<dbReference type="Pfam" id="PF00534">
    <property type="entry name" value="Glycos_transf_1"/>
    <property type="match status" value="1"/>
</dbReference>
<feature type="domain" description="Glycosyltransferase subfamily 4-like N-terminal" evidence="2">
    <location>
        <begin position="28"/>
        <end position="141"/>
    </location>
</feature>
<organism evidence="3 4">
    <name type="scientific">Candidatus Roizmanbacteria bacterium RIFCSPLOWO2_02_FULL_36_11</name>
    <dbReference type="NCBI Taxonomy" id="1802071"/>
    <lineage>
        <taxon>Bacteria</taxon>
        <taxon>Candidatus Roizmaniibacteriota</taxon>
    </lineage>
</organism>
<protein>
    <recommendedName>
        <fullName evidence="5">Glycosyltransferase subfamily 4-like N-terminal domain-containing protein</fullName>
    </recommendedName>
</protein>
<name>A0A1F7JCY1_9BACT</name>
<dbReference type="PANTHER" id="PTHR12526:SF630">
    <property type="entry name" value="GLYCOSYLTRANSFERASE"/>
    <property type="match status" value="1"/>
</dbReference>
<accession>A0A1F7JCY1</accession>
<dbReference type="Pfam" id="PF13439">
    <property type="entry name" value="Glyco_transf_4"/>
    <property type="match status" value="1"/>
</dbReference>
<evidence type="ECO:0000313" key="4">
    <source>
        <dbReference type="Proteomes" id="UP000177418"/>
    </source>
</evidence>